<dbReference type="RefSeq" id="WP_184748940.1">
    <property type="nucleotide sequence ID" value="NZ_JACHGJ010000017.1"/>
</dbReference>
<protein>
    <recommendedName>
        <fullName evidence="1">SH3b domain-containing protein</fullName>
    </recommendedName>
</protein>
<dbReference type="AlphaFoldDB" id="A0A841RGL1"/>
<dbReference type="EMBL" id="JACHGJ010000017">
    <property type="protein sequence ID" value="MBB6482706.1"/>
    <property type="molecule type" value="Genomic_DNA"/>
</dbReference>
<dbReference type="InterPro" id="IPR003646">
    <property type="entry name" value="SH3-like_bac-type"/>
</dbReference>
<name>A0A841RGL1_9SPIO</name>
<reference evidence="2 3" key="1">
    <citation type="submission" date="2020-08" db="EMBL/GenBank/DDBJ databases">
        <title>Genomic Encyclopedia of Type Strains, Phase IV (KMG-IV): sequencing the most valuable type-strain genomes for metagenomic binning, comparative biology and taxonomic classification.</title>
        <authorList>
            <person name="Goeker M."/>
        </authorList>
    </citation>
    <scope>NUCLEOTIDE SEQUENCE [LARGE SCALE GENOMIC DNA]</scope>
    <source>
        <strain evidence="2 3">DSM 2461</strain>
    </source>
</reference>
<dbReference type="Proteomes" id="UP000587760">
    <property type="component" value="Unassembled WGS sequence"/>
</dbReference>
<keyword evidence="3" id="KW-1185">Reference proteome</keyword>
<proteinExistence type="predicted"/>
<organism evidence="2 3">
    <name type="scientific">Spirochaeta isovalerica</name>
    <dbReference type="NCBI Taxonomy" id="150"/>
    <lineage>
        <taxon>Bacteria</taxon>
        <taxon>Pseudomonadati</taxon>
        <taxon>Spirochaetota</taxon>
        <taxon>Spirochaetia</taxon>
        <taxon>Spirochaetales</taxon>
        <taxon>Spirochaetaceae</taxon>
        <taxon>Spirochaeta</taxon>
    </lineage>
</organism>
<gene>
    <name evidence="2" type="ORF">HNR50_004411</name>
</gene>
<evidence type="ECO:0000313" key="3">
    <source>
        <dbReference type="Proteomes" id="UP000587760"/>
    </source>
</evidence>
<evidence type="ECO:0000313" key="2">
    <source>
        <dbReference type="EMBL" id="MBB6482706.1"/>
    </source>
</evidence>
<dbReference type="PROSITE" id="PS51781">
    <property type="entry name" value="SH3B"/>
    <property type="match status" value="1"/>
</dbReference>
<comment type="caution">
    <text evidence="2">The sequence shown here is derived from an EMBL/GenBank/DDBJ whole genome shotgun (WGS) entry which is preliminary data.</text>
</comment>
<sequence>MKYNNVLLSSVILFLILSGVFSQDFNLSEYSKSVLLLSDNCSVIDYRKILQNSENEYSFDDLNYLEIDINGTKLISEYGSLGRQYTDVFLEDLNNDSFPEVFVKFKTMIGFYAGKRESLSIYELKNSTIEYIGFIELARSEDDGDRFYQYLDNQQYFKNNYRIIKTVSKDSKPPYNADPFIFYYFDELSQRYIKEESANHQSFLSQFKREYETGKKHFETDNLYFINDNHINVRNAIGLDSQVLFQVNNLDKVYLLDRSYIVYSVNNLSENYWYKIKTLDGKEGWMFGEYLLLND</sequence>
<dbReference type="Gene3D" id="2.30.30.40">
    <property type="entry name" value="SH3 Domains"/>
    <property type="match status" value="1"/>
</dbReference>
<accession>A0A841RGL1</accession>
<evidence type="ECO:0000259" key="1">
    <source>
        <dbReference type="PROSITE" id="PS51781"/>
    </source>
</evidence>
<feature type="domain" description="SH3b" evidence="1">
    <location>
        <begin position="220"/>
        <end position="295"/>
    </location>
</feature>
<dbReference type="Pfam" id="PF08239">
    <property type="entry name" value="SH3_3"/>
    <property type="match status" value="1"/>
</dbReference>